<dbReference type="GO" id="GO:0003676">
    <property type="term" value="F:nucleic acid binding"/>
    <property type="evidence" value="ECO:0007669"/>
    <property type="project" value="InterPro"/>
</dbReference>
<dbReference type="Gene3D" id="3.30.420.10">
    <property type="entry name" value="Ribonuclease H-like superfamily/Ribonuclease H"/>
    <property type="match status" value="1"/>
</dbReference>
<dbReference type="InterPro" id="IPR036397">
    <property type="entry name" value="RNaseH_sf"/>
</dbReference>
<dbReference type="Proteomes" id="UP000765509">
    <property type="component" value="Unassembled WGS sequence"/>
</dbReference>
<evidence type="ECO:0000313" key="2">
    <source>
        <dbReference type="Proteomes" id="UP000765509"/>
    </source>
</evidence>
<name>A0A9Q3GPY4_9BASI</name>
<organism evidence="1 2">
    <name type="scientific">Austropuccinia psidii MF-1</name>
    <dbReference type="NCBI Taxonomy" id="1389203"/>
    <lineage>
        <taxon>Eukaryota</taxon>
        <taxon>Fungi</taxon>
        <taxon>Dikarya</taxon>
        <taxon>Basidiomycota</taxon>
        <taxon>Pucciniomycotina</taxon>
        <taxon>Pucciniomycetes</taxon>
        <taxon>Pucciniales</taxon>
        <taxon>Sphaerophragmiaceae</taxon>
        <taxon>Austropuccinia</taxon>
    </lineage>
</organism>
<gene>
    <name evidence="1" type="ORF">O181_015271</name>
</gene>
<dbReference type="AlphaFoldDB" id="A0A9Q3GPY4"/>
<protein>
    <submittedName>
        <fullName evidence="1">Uncharacterized protein</fullName>
    </submittedName>
</protein>
<dbReference type="OrthoDB" id="3341476at2759"/>
<reference evidence="1" key="1">
    <citation type="submission" date="2021-03" db="EMBL/GenBank/DDBJ databases">
        <title>Draft genome sequence of rust myrtle Austropuccinia psidii MF-1, a brazilian biotype.</title>
        <authorList>
            <person name="Quecine M.C."/>
            <person name="Pachon D.M.R."/>
            <person name="Bonatelli M.L."/>
            <person name="Correr F.H."/>
            <person name="Franceschini L.M."/>
            <person name="Leite T.F."/>
            <person name="Margarido G.R.A."/>
            <person name="Almeida C.A."/>
            <person name="Ferrarezi J.A."/>
            <person name="Labate C.A."/>
        </authorList>
    </citation>
    <scope>NUCLEOTIDE SEQUENCE</scope>
    <source>
        <strain evidence="1">MF-1</strain>
    </source>
</reference>
<keyword evidence="2" id="KW-1185">Reference proteome</keyword>
<comment type="caution">
    <text evidence="1">The sequence shown here is derived from an EMBL/GenBank/DDBJ whole genome shotgun (WGS) entry which is preliminary data.</text>
</comment>
<dbReference type="EMBL" id="AVOT02004154">
    <property type="protein sequence ID" value="MBW0475556.1"/>
    <property type="molecule type" value="Genomic_DNA"/>
</dbReference>
<proteinExistence type="predicted"/>
<evidence type="ECO:0000313" key="1">
    <source>
        <dbReference type="EMBL" id="MBW0475556.1"/>
    </source>
</evidence>
<sequence length="106" mass="11963">MLKQGRLLILNADTHSGFADLSCLSGCKYEYIYPWLVVVTQTYGLAERMIQTLKDIILRFCDYGLEFKDPNGFTDDLCTLIPALELAYKTSVHSSTFQTPAMLEEG</sequence>
<accession>A0A9Q3GPY4</accession>